<evidence type="ECO:0000313" key="3">
    <source>
        <dbReference type="Proteomes" id="UP000177050"/>
    </source>
</evidence>
<dbReference type="EMBL" id="MGBR01000001">
    <property type="protein sequence ID" value="OGK73820.1"/>
    <property type="molecule type" value="Genomic_DNA"/>
</dbReference>
<feature type="transmembrane region" description="Helical" evidence="1">
    <location>
        <begin position="12"/>
        <end position="31"/>
    </location>
</feature>
<comment type="caution">
    <text evidence="2">The sequence shown here is derived from an EMBL/GenBank/DDBJ whole genome shotgun (WGS) entry which is preliminary data.</text>
</comment>
<dbReference type="Proteomes" id="UP000177050">
    <property type="component" value="Unassembled WGS sequence"/>
</dbReference>
<evidence type="ECO:0000313" key="2">
    <source>
        <dbReference type="EMBL" id="OGK73820.1"/>
    </source>
</evidence>
<keyword evidence="1" id="KW-1133">Transmembrane helix</keyword>
<evidence type="ECO:0000256" key="1">
    <source>
        <dbReference type="SAM" id="Phobius"/>
    </source>
</evidence>
<reference evidence="2 3" key="1">
    <citation type="journal article" date="2016" name="Nat. Commun.">
        <title>Thousands of microbial genomes shed light on interconnected biogeochemical processes in an aquifer system.</title>
        <authorList>
            <person name="Anantharaman K."/>
            <person name="Brown C.T."/>
            <person name="Hug L.A."/>
            <person name="Sharon I."/>
            <person name="Castelle C.J."/>
            <person name="Probst A.J."/>
            <person name="Thomas B.C."/>
            <person name="Singh A."/>
            <person name="Wilkins M.J."/>
            <person name="Karaoz U."/>
            <person name="Brodie E.L."/>
            <person name="Williams K.H."/>
            <person name="Hubbard S.S."/>
            <person name="Banfield J.F."/>
        </authorList>
    </citation>
    <scope>NUCLEOTIDE SEQUENCE [LARGE SCALE GENOMIC DNA]</scope>
</reference>
<keyword evidence="1" id="KW-0472">Membrane</keyword>
<dbReference type="Gene3D" id="2.60.120.560">
    <property type="entry name" value="Exo-inulinase, domain 1"/>
    <property type="match status" value="1"/>
</dbReference>
<proteinExistence type="predicted"/>
<protein>
    <submittedName>
        <fullName evidence="2">Uncharacterized protein</fullName>
    </submittedName>
</protein>
<name>A0A1F7L106_9BACT</name>
<organism evidence="2 3">
    <name type="scientific">Candidatus Roizmanbacteria bacterium RIFOXYD1_FULL_38_12</name>
    <dbReference type="NCBI Taxonomy" id="1802093"/>
    <lineage>
        <taxon>Bacteria</taxon>
        <taxon>Candidatus Roizmaniibacteriota</taxon>
    </lineage>
</organism>
<keyword evidence="1" id="KW-0812">Transmembrane</keyword>
<accession>A0A1F7L106</accession>
<sequence>MITNKSSYKRYAPYIILGVISISFLLILRAYRPHELKTSLSLRFKELFSNTPTVEIAGFDEGENWKGNYTRDSMQTFDGETGVNLFSTQNKPNTVSLYKSFDLSPYKTIFAYIYLKNELIFQRVESLTVGFQSKDKDKTSYTIHDLKKGWSLIAMDKEDFKNKDFDWKKIDSTTLELVSKKGETVQLTFDRIWAQNPNSDSKLFLSYMSQFVNHKTIGKSTFLHLASPKSTNLVLRKLIEKNDFSYTVTFAPLKLGSFGLSFLTDPQLENGYFFTLNGKQMNQWQLTKKTKKNIAILAEGELKNNTLEKQAYLWLRVEKRGEKITPSISLDGQNYLSIQEYKDSAFSKGYLGVLYEGSFLVDSIEVKE</sequence>
<dbReference type="AlphaFoldDB" id="A0A1F7L106"/>
<gene>
    <name evidence="2" type="ORF">A3K52_03495</name>
</gene>